<accession>A0ABS6DTG2</accession>
<evidence type="ECO:0000313" key="1">
    <source>
        <dbReference type="EMBL" id="MBU5335115.1"/>
    </source>
</evidence>
<dbReference type="EMBL" id="JAHLOQ010000002">
    <property type="protein sequence ID" value="MBU5335115.1"/>
    <property type="molecule type" value="Genomic_DNA"/>
</dbReference>
<organism evidence="1 2">
    <name type="scientific">Intestinibacter bartlettii</name>
    <dbReference type="NCBI Taxonomy" id="261299"/>
    <lineage>
        <taxon>Bacteria</taxon>
        <taxon>Bacillati</taxon>
        <taxon>Bacillota</taxon>
        <taxon>Clostridia</taxon>
        <taxon>Peptostreptococcales</taxon>
        <taxon>Peptostreptococcaceae</taxon>
        <taxon>Intestinibacter</taxon>
    </lineage>
</organism>
<gene>
    <name evidence="1" type="ORF">KQI20_01560</name>
</gene>
<protein>
    <submittedName>
        <fullName evidence="1">Ribonuclease Z</fullName>
    </submittedName>
</protein>
<dbReference type="RefSeq" id="WP_216568275.1">
    <property type="nucleotide sequence ID" value="NZ_JAHLOQ010000002.1"/>
</dbReference>
<sequence length="138" mass="16533">MNLIVCLEDKNGMMFNKRRLSQDVAIREDIYKNMDGKSLIMNAYSFKMFEKDNPEVDIVVREDLPVCDKENLQFIEDKQLGKFESEINKMIVYYWNRRYPSDLKFDIDFEDGNWEVVSEEEFEGNSHEKITKKIILKK</sequence>
<name>A0ABS6DTG2_9FIRM</name>
<evidence type="ECO:0000313" key="2">
    <source>
        <dbReference type="Proteomes" id="UP001196301"/>
    </source>
</evidence>
<dbReference type="Proteomes" id="UP001196301">
    <property type="component" value="Unassembled WGS sequence"/>
</dbReference>
<comment type="caution">
    <text evidence="1">The sequence shown here is derived from an EMBL/GenBank/DDBJ whole genome shotgun (WGS) entry which is preliminary data.</text>
</comment>
<reference evidence="1 2" key="1">
    <citation type="submission" date="2021-06" db="EMBL/GenBank/DDBJ databases">
        <authorList>
            <person name="Sun Q."/>
            <person name="Li D."/>
        </authorList>
    </citation>
    <scope>NUCLEOTIDE SEQUENCE [LARGE SCALE GENOMIC DNA]</scope>
    <source>
        <strain evidence="1 2">N19</strain>
    </source>
</reference>
<proteinExistence type="predicted"/>
<keyword evidence="2" id="KW-1185">Reference proteome</keyword>